<feature type="transmembrane region" description="Helical" evidence="1">
    <location>
        <begin position="12"/>
        <end position="30"/>
    </location>
</feature>
<reference evidence="2" key="1">
    <citation type="journal article" date="2020" name="Nature">
        <title>Giant virus diversity and host interactions through global metagenomics.</title>
        <authorList>
            <person name="Schulz F."/>
            <person name="Roux S."/>
            <person name="Paez-Espino D."/>
            <person name="Jungbluth S."/>
            <person name="Walsh D.A."/>
            <person name="Denef V.J."/>
            <person name="McMahon K.D."/>
            <person name="Konstantinidis K.T."/>
            <person name="Eloe-Fadrosh E.A."/>
            <person name="Kyrpides N.C."/>
            <person name="Woyke T."/>
        </authorList>
    </citation>
    <scope>NUCLEOTIDE SEQUENCE</scope>
    <source>
        <strain evidence="2">GVMAG-M-3300009187-29</strain>
    </source>
</reference>
<feature type="transmembrane region" description="Helical" evidence="1">
    <location>
        <begin position="42"/>
        <end position="60"/>
    </location>
</feature>
<keyword evidence="1" id="KW-0472">Membrane</keyword>
<keyword evidence="1" id="KW-0812">Transmembrane</keyword>
<dbReference type="EMBL" id="MN739053">
    <property type="protein sequence ID" value="QHS86346.1"/>
    <property type="molecule type" value="Genomic_DNA"/>
</dbReference>
<organism evidence="2">
    <name type="scientific">viral metagenome</name>
    <dbReference type="NCBI Taxonomy" id="1070528"/>
    <lineage>
        <taxon>unclassified sequences</taxon>
        <taxon>metagenomes</taxon>
        <taxon>organismal metagenomes</taxon>
    </lineage>
</organism>
<feature type="transmembrane region" description="Helical" evidence="1">
    <location>
        <begin position="66"/>
        <end position="88"/>
    </location>
</feature>
<feature type="transmembrane region" description="Helical" evidence="1">
    <location>
        <begin position="100"/>
        <end position="116"/>
    </location>
</feature>
<sequence length="153" mass="18234">MGYVRFDYLFSYWIAAWFLIYYNIGAFVGPTTNWLKKTANPLLALWIAFWFNVYEIIYVSQIKFDVILIAKYSIMILFLKILPIYLLYRKGLSIDWTNDVFVLAIIFSVYNIHLYVNRQNPSKIYQETEKSLVKGDNKTPMFSLLEKLRKLVQ</sequence>
<dbReference type="AlphaFoldDB" id="A0A6C0B2R5"/>
<evidence type="ECO:0000313" key="2">
    <source>
        <dbReference type="EMBL" id="QHS86346.1"/>
    </source>
</evidence>
<keyword evidence="1" id="KW-1133">Transmembrane helix</keyword>
<accession>A0A6C0B2R5</accession>
<name>A0A6C0B2R5_9ZZZZ</name>
<proteinExistence type="predicted"/>
<protein>
    <submittedName>
        <fullName evidence="2">Uncharacterized protein</fullName>
    </submittedName>
</protein>
<evidence type="ECO:0000256" key="1">
    <source>
        <dbReference type="SAM" id="Phobius"/>
    </source>
</evidence>